<proteinExistence type="predicted"/>
<dbReference type="Proteomes" id="UP000326924">
    <property type="component" value="Unassembled WGS sequence"/>
</dbReference>
<evidence type="ECO:0000313" key="2">
    <source>
        <dbReference type="EMBL" id="KAA8896162.1"/>
    </source>
</evidence>
<feature type="signal peptide" evidence="1">
    <location>
        <begin position="1"/>
        <end position="27"/>
    </location>
</feature>
<comment type="caution">
    <text evidence="2">The sequence shown here is derived from an EMBL/GenBank/DDBJ whole genome shotgun (WGS) entry which is preliminary data.</text>
</comment>
<keyword evidence="3" id="KW-1185">Reference proteome</keyword>
<dbReference type="AlphaFoldDB" id="A0A5J5EKK7"/>
<accession>A0A5J5EKK7</accession>
<name>A0A5J5EKK7_9PEZI</name>
<protein>
    <recommendedName>
        <fullName evidence="4">Secreted protein</fullName>
    </recommendedName>
</protein>
<sequence>MKGPGLVPFRLPSVCQCVFFFFFFAAAKQKLSLPTTHCGIGSFMERQGGGEGVKLLGVWFLDPTDGRAHTR</sequence>
<evidence type="ECO:0000256" key="1">
    <source>
        <dbReference type="SAM" id="SignalP"/>
    </source>
</evidence>
<gene>
    <name evidence="2" type="ORF">FN846DRAFT_966181</name>
</gene>
<feature type="chain" id="PRO_5023892375" description="Secreted protein" evidence="1">
    <location>
        <begin position="28"/>
        <end position="71"/>
    </location>
</feature>
<evidence type="ECO:0008006" key="4">
    <source>
        <dbReference type="Google" id="ProtNLM"/>
    </source>
</evidence>
<reference evidence="2 3" key="1">
    <citation type="submission" date="2019-09" db="EMBL/GenBank/DDBJ databases">
        <title>Draft genome of the ectomycorrhizal ascomycete Sphaerosporella brunnea.</title>
        <authorList>
            <consortium name="DOE Joint Genome Institute"/>
            <person name="Benucci G.M."/>
            <person name="Marozzi G."/>
            <person name="Antonielli L."/>
            <person name="Sanchez S."/>
            <person name="Marco P."/>
            <person name="Wang X."/>
            <person name="Falini L.B."/>
            <person name="Barry K."/>
            <person name="Haridas S."/>
            <person name="Lipzen A."/>
            <person name="Labutti K."/>
            <person name="Grigoriev I.V."/>
            <person name="Murat C."/>
            <person name="Martin F."/>
            <person name="Albertini E."/>
            <person name="Donnini D."/>
            <person name="Bonito G."/>
        </authorList>
    </citation>
    <scope>NUCLEOTIDE SEQUENCE [LARGE SCALE GENOMIC DNA]</scope>
    <source>
        <strain evidence="2 3">Sb_GMNB300</strain>
    </source>
</reference>
<feature type="non-terminal residue" evidence="2">
    <location>
        <position position="71"/>
    </location>
</feature>
<organism evidence="2 3">
    <name type="scientific">Sphaerosporella brunnea</name>
    <dbReference type="NCBI Taxonomy" id="1250544"/>
    <lineage>
        <taxon>Eukaryota</taxon>
        <taxon>Fungi</taxon>
        <taxon>Dikarya</taxon>
        <taxon>Ascomycota</taxon>
        <taxon>Pezizomycotina</taxon>
        <taxon>Pezizomycetes</taxon>
        <taxon>Pezizales</taxon>
        <taxon>Pyronemataceae</taxon>
        <taxon>Sphaerosporella</taxon>
    </lineage>
</organism>
<evidence type="ECO:0000313" key="3">
    <source>
        <dbReference type="Proteomes" id="UP000326924"/>
    </source>
</evidence>
<keyword evidence="1" id="KW-0732">Signal</keyword>
<dbReference type="InParanoid" id="A0A5J5EKK7"/>
<dbReference type="EMBL" id="VXIS01000225">
    <property type="protein sequence ID" value="KAA8896162.1"/>
    <property type="molecule type" value="Genomic_DNA"/>
</dbReference>